<dbReference type="EMBL" id="JACGWN010000002">
    <property type="protein sequence ID" value="KAL0458053.1"/>
    <property type="molecule type" value="Genomic_DNA"/>
</dbReference>
<sequence>MNFGVASFIGNSMGMFCDMEMDESGRTWGDSLRIRVAINITQPLIRALRVRTTMGGEVVVSFTYERLQNFCYLCGCLGHLSAVCELRFEEGFQDPGEAMPYDAWLRAPPRTWGSHKPWKAPESAPIKRGLSSSSARSPAVFGRFEGRHESKVSSAQKGKGAVQDEPADTHKNLKVGLEEVQSECSDSLASHIPKTGVLAAGEVHMGMVESAPLNVAAGDDGFSSHPLLVWTPIEIPMEMDERLVPVPISFAAGMRSLMAKKGRGRRRIMRRGSLIVRGGARFWFLSTV</sequence>
<name>A0AAW2XVB6_9LAMI</name>
<feature type="region of interest" description="Disordered" evidence="1">
    <location>
        <begin position="112"/>
        <end position="134"/>
    </location>
</feature>
<feature type="domain" description="Zinc knuckle CX2CX4HX4C" evidence="2">
    <location>
        <begin position="38"/>
        <end position="85"/>
    </location>
</feature>
<gene>
    <name evidence="3" type="ORF">Slati_0432500</name>
</gene>
<proteinExistence type="predicted"/>
<reference evidence="3" key="2">
    <citation type="journal article" date="2024" name="Plant">
        <title>Genomic evolution and insights into agronomic trait innovations of Sesamum species.</title>
        <authorList>
            <person name="Miao H."/>
            <person name="Wang L."/>
            <person name="Qu L."/>
            <person name="Liu H."/>
            <person name="Sun Y."/>
            <person name="Le M."/>
            <person name="Wang Q."/>
            <person name="Wei S."/>
            <person name="Zheng Y."/>
            <person name="Lin W."/>
            <person name="Duan Y."/>
            <person name="Cao H."/>
            <person name="Xiong S."/>
            <person name="Wang X."/>
            <person name="Wei L."/>
            <person name="Li C."/>
            <person name="Ma Q."/>
            <person name="Ju M."/>
            <person name="Zhao R."/>
            <person name="Li G."/>
            <person name="Mu C."/>
            <person name="Tian Q."/>
            <person name="Mei H."/>
            <person name="Zhang T."/>
            <person name="Gao T."/>
            <person name="Zhang H."/>
        </authorList>
    </citation>
    <scope>NUCLEOTIDE SEQUENCE</scope>
    <source>
        <strain evidence="3">KEN1</strain>
    </source>
</reference>
<protein>
    <recommendedName>
        <fullName evidence="2">Zinc knuckle CX2CX4HX4C domain-containing protein</fullName>
    </recommendedName>
</protein>
<feature type="region of interest" description="Disordered" evidence="1">
    <location>
        <begin position="146"/>
        <end position="169"/>
    </location>
</feature>
<dbReference type="AlphaFoldDB" id="A0AAW2XVB6"/>
<evidence type="ECO:0000259" key="2">
    <source>
        <dbReference type="Pfam" id="PF14392"/>
    </source>
</evidence>
<comment type="caution">
    <text evidence="3">The sequence shown here is derived from an EMBL/GenBank/DDBJ whole genome shotgun (WGS) entry which is preliminary data.</text>
</comment>
<dbReference type="Pfam" id="PF14392">
    <property type="entry name" value="zf-CCHC_4"/>
    <property type="match status" value="1"/>
</dbReference>
<organism evidence="3">
    <name type="scientific">Sesamum latifolium</name>
    <dbReference type="NCBI Taxonomy" id="2727402"/>
    <lineage>
        <taxon>Eukaryota</taxon>
        <taxon>Viridiplantae</taxon>
        <taxon>Streptophyta</taxon>
        <taxon>Embryophyta</taxon>
        <taxon>Tracheophyta</taxon>
        <taxon>Spermatophyta</taxon>
        <taxon>Magnoliopsida</taxon>
        <taxon>eudicotyledons</taxon>
        <taxon>Gunneridae</taxon>
        <taxon>Pentapetalae</taxon>
        <taxon>asterids</taxon>
        <taxon>lamiids</taxon>
        <taxon>Lamiales</taxon>
        <taxon>Pedaliaceae</taxon>
        <taxon>Sesamum</taxon>
    </lineage>
</organism>
<reference evidence="3" key="1">
    <citation type="submission" date="2020-06" db="EMBL/GenBank/DDBJ databases">
        <authorList>
            <person name="Li T."/>
            <person name="Hu X."/>
            <person name="Zhang T."/>
            <person name="Song X."/>
            <person name="Zhang H."/>
            <person name="Dai N."/>
            <person name="Sheng W."/>
            <person name="Hou X."/>
            <person name="Wei L."/>
        </authorList>
    </citation>
    <scope>NUCLEOTIDE SEQUENCE</scope>
    <source>
        <strain evidence="3">KEN1</strain>
        <tissue evidence="3">Leaf</tissue>
    </source>
</reference>
<dbReference type="InterPro" id="IPR025836">
    <property type="entry name" value="Zn_knuckle_CX2CX4HX4C"/>
</dbReference>
<evidence type="ECO:0000313" key="3">
    <source>
        <dbReference type="EMBL" id="KAL0458053.1"/>
    </source>
</evidence>
<accession>A0AAW2XVB6</accession>
<evidence type="ECO:0000256" key="1">
    <source>
        <dbReference type="SAM" id="MobiDB-lite"/>
    </source>
</evidence>